<dbReference type="InParanoid" id="A0A0C3F7R3"/>
<reference evidence="3" key="2">
    <citation type="submission" date="2015-01" db="EMBL/GenBank/DDBJ databases">
        <title>Evolutionary Origins and Diversification of the Mycorrhizal Mutualists.</title>
        <authorList>
            <consortium name="DOE Joint Genome Institute"/>
            <consortium name="Mycorrhizal Genomics Consortium"/>
            <person name="Kohler A."/>
            <person name="Kuo A."/>
            <person name="Nagy L.G."/>
            <person name="Floudas D."/>
            <person name="Copeland A."/>
            <person name="Barry K.W."/>
            <person name="Cichocki N."/>
            <person name="Veneault-Fourrey C."/>
            <person name="LaButti K."/>
            <person name="Lindquist E.A."/>
            <person name="Lipzen A."/>
            <person name="Lundell T."/>
            <person name="Morin E."/>
            <person name="Murat C."/>
            <person name="Riley R."/>
            <person name="Ohm R."/>
            <person name="Sun H."/>
            <person name="Tunlid A."/>
            <person name="Henrissat B."/>
            <person name="Grigoriev I.V."/>
            <person name="Hibbett D.S."/>
            <person name="Martin F."/>
        </authorList>
    </citation>
    <scope>NUCLEOTIDE SEQUENCE [LARGE SCALE GENOMIC DNA]</scope>
    <source>
        <strain evidence="3">F 1598</strain>
    </source>
</reference>
<evidence type="ECO:0000313" key="3">
    <source>
        <dbReference type="Proteomes" id="UP000054166"/>
    </source>
</evidence>
<keyword evidence="3" id="KW-1185">Reference proteome</keyword>
<protein>
    <submittedName>
        <fullName evidence="2">Uncharacterized protein</fullName>
    </submittedName>
</protein>
<dbReference type="Proteomes" id="UP000054166">
    <property type="component" value="Unassembled WGS sequence"/>
</dbReference>
<accession>A0A0C3F7R3</accession>
<reference evidence="2 3" key="1">
    <citation type="submission" date="2014-04" db="EMBL/GenBank/DDBJ databases">
        <authorList>
            <consortium name="DOE Joint Genome Institute"/>
            <person name="Kuo A."/>
            <person name="Tarkka M."/>
            <person name="Buscot F."/>
            <person name="Kohler A."/>
            <person name="Nagy L.G."/>
            <person name="Floudas D."/>
            <person name="Copeland A."/>
            <person name="Barry K.W."/>
            <person name="Cichocki N."/>
            <person name="Veneault-Fourrey C."/>
            <person name="LaButti K."/>
            <person name="Lindquist E.A."/>
            <person name="Lipzen A."/>
            <person name="Lundell T."/>
            <person name="Morin E."/>
            <person name="Murat C."/>
            <person name="Sun H."/>
            <person name="Tunlid A."/>
            <person name="Henrissat B."/>
            <person name="Grigoriev I.V."/>
            <person name="Hibbett D.S."/>
            <person name="Martin F."/>
            <person name="Nordberg H.P."/>
            <person name="Cantor M.N."/>
            <person name="Hua S.X."/>
        </authorList>
    </citation>
    <scope>NUCLEOTIDE SEQUENCE [LARGE SCALE GENOMIC DNA]</scope>
    <source>
        <strain evidence="2 3">F 1598</strain>
    </source>
</reference>
<evidence type="ECO:0000313" key="2">
    <source>
        <dbReference type="EMBL" id="KIM75964.1"/>
    </source>
</evidence>
<dbReference type="HOGENOM" id="CLU_2979926_0_0_1"/>
<name>A0A0C3F7R3_PILCF</name>
<feature type="region of interest" description="Disordered" evidence="1">
    <location>
        <begin position="1"/>
        <end position="58"/>
    </location>
</feature>
<evidence type="ECO:0000256" key="1">
    <source>
        <dbReference type="SAM" id="MobiDB-lite"/>
    </source>
</evidence>
<dbReference type="EMBL" id="KN833040">
    <property type="protein sequence ID" value="KIM75964.1"/>
    <property type="molecule type" value="Genomic_DNA"/>
</dbReference>
<organism evidence="2 3">
    <name type="scientific">Piloderma croceum (strain F 1598)</name>
    <dbReference type="NCBI Taxonomy" id="765440"/>
    <lineage>
        <taxon>Eukaryota</taxon>
        <taxon>Fungi</taxon>
        <taxon>Dikarya</taxon>
        <taxon>Basidiomycota</taxon>
        <taxon>Agaricomycotina</taxon>
        <taxon>Agaricomycetes</taxon>
        <taxon>Agaricomycetidae</taxon>
        <taxon>Atheliales</taxon>
        <taxon>Atheliaceae</taxon>
        <taxon>Piloderma</taxon>
    </lineage>
</organism>
<proteinExistence type="predicted"/>
<dbReference type="AlphaFoldDB" id="A0A0C3F7R3"/>
<sequence length="58" mass="6387">MRLCPSYRQSKLPGYSRLSSDGGNQGINDQGQATSRTQGPDMHPAPNFWAKALPEIRV</sequence>
<gene>
    <name evidence="2" type="ORF">PILCRDRAFT_826809</name>
</gene>